<dbReference type="Pfam" id="PF13561">
    <property type="entry name" value="adh_short_C2"/>
    <property type="match status" value="1"/>
</dbReference>
<gene>
    <name evidence="7" type="ORF">BST15_07160</name>
    <name evidence="8" type="ORF">E6Q54_04795</name>
    <name evidence="6" type="ORF">WR43_00965</name>
</gene>
<dbReference type="Gene3D" id="3.40.50.720">
    <property type="entry name" value="NAD(P)-binding Rossmann-like Domain"/>
    <property type="match status" value="1"/>
</dbReference>
<dbReference type="SUPFAM" id="SSF51735">
    <property type="entry name" value="NAD(P)-binding Rossmann-fold domains"/>
    <property type="match status" value="1"/>
</dbReference>
<dbReference type="EMBL" id="MVHH01000010">
    <property type="protein sequence ID" value="OQZ99880.1"/>
    <property type="molecule type" value="Genomic_DNA"/>
</dbReference>
<evidence type="ECO:0000256" key="3">
    <source>
        <dbReference type="ARBA" id="ARBA00022512"/>
    </source>
</evidence>
<keyword evidence="3" id="KW-0964">Secreted</keyword>
<evidence type="ECO:0000256" key="5">
    <source>
        <dbReference type="ARBA" id="ARBA00047400"/>
    </source>
</evidence>
<evidence type="ECO:0000313" key="8">
    <source>
        <dbReference type="EMBL" id="TXI58783.1"/>
    </source>
</evidence>
<dbReference type="AlphaFoldDB" id="A0A0F5N4X0"/>
<reference evidence="6" key="2">
    <citation type="submission" date="2015-04" db="EMBL/GenBank/DDBJ databases">
        <title>Genome sequence of Mycobacterium arupense strain GUC1.</title>
        <authorList>
            <person name="Greninger A.L."/>
            <person name="Cunningham G."/>
            <person name="Chiu C.Y."/>
            <person name="Miller S."/>
        </authorList>
    </citation>
    <scope>NUCLEOTIDE SEQUENCE</scope>
    <source>
        <strain evidence="6">GUC1</strain>
    </source>
</reference>
<dbReference type="InterPro" id="IPR002347">
    <property type="entry name" value="SDR_fam"/>
</dbReference>
<dbReference type="Proteomes" id="UP000034416">
    <property type="component" value="Unassembled WGS sequence"/>
</dbReference>
<dbReference type="EMBL" id="LASW01000002">
    <property type="protein sequence ID" value="KKC01318.1"/>
    <property type="molecule type" value="Genomic_DNA"/>
</dbReference>
<evidence type="ECO:0000313" key="11">
    <source>
        <dbReference type="Proteomes" id="UP000321797"/>
    </source>
</evidence>
<evidence type="ECO:0000313" key="9">
    <source>
        <dbReference type="Proteomes" id="UP000034416"/>
    </source>
</evidence>
<dbReference type="PRINTS" id="PR00081">
    <property type="entry name" value="GDHRDH"/>
</dbReference>
<reference evidence="7 10" key="3">
    <citation type="submission" date="2016-12" db="EMBL/GenBank/DDBJ databases">
        <title>The new phylogeny of genus Mycobacterium.</title>
        <authorList>
            <person name="Tortoli E."/>
            <person name="Trovato A."/>
            <person name="Cirillo D.M."/>
        </authorList>
    </citation>
    <scope>NUCLEOTIDE SEQUENCE [LARGE SCALE GENOMIC DNA]</scope>
    <source>
        <strain evidence="7 10">DSM 44942</strain>
    </source>
</reference>
<dbReference type="PATRIC" id="fig|342002.3.peg.625"/>
<reference evidence="8 11" key="4">
    <citation type="submission" date="2018-09" db="EMBL/GenBank/DDBJ databases">
        <title>Metagenome Assembled Genomes from an Advanced Water Purification Facility.</title>
        <authorList>
            <person name="Stamps B.W."/>
            <person name="Spear J.R."/>
        </authorList>
    </citation>
    <scope>NUCLEOTIDE SEQUENCE [LARGE SCALE GENOMIC DNA]</scope>
    <source>
        <strain evidence="8">Bin_29_2</strain>
    </source>
</reference>
<sequence length="260" mass="26349">MDLGIAGRWAVVCASSKGLGRACAEALAAEGVNVVINGRDQASLDATSAKLSAAHPDIAVRAVTADLSTSSGRAELLGACPQPDILVTNNAGPQPGSLLDTDDAAFSLALEGHFFAPIALVRAVIGGMRDRRFGRVVNITSAMVASPNPLMAASSGARTGLTAVMKGLQRLTVADNVTINQLLPERIDSGRQQQLAALEAAALGISVDAARQRQAASIAAGRLGRPAEVGAACAFLCSAHAGYISGVSLRLDGGSFPGLL</sequence>
<dbReference type="GO" id="GO:0004316">
    <property type="term" value="F:3-oxoacyl-[acyl-carrier-protein] reductase (NADPH) activity"/>
    <property type="evidence" value="ECO:0007669"/>
    <property type="project" value="UniProtKB-EC"/>
</dbReference>
<dbReference type="InterPro" id="IPR050259">
    <property type="entry name" value="SDR"/>
</dbReference>
<comment type="subcellular location">
    <subcellularLocation>
        <location evidence="1">Secreted</location>
        <location evidence="1">Cell wall</location>
    </subcellularLocation>
</comment>
<evidence type="ECO:0000313" key="7">
    <source>
        <dbReference type="EMBL" id="OQZ99880.1"/>
    </source>
</evidence>
<evidence type="ECO:0000256" key="1">
    <source>
        <dbReference type="ARBA" id="ARBA00004191"/>
    </source>
</evidence>
<keyword evidence="3" id="KW-0134">Cell wall</keyword>
<organism evidence="6 9">
    <name type="scientific">Mycolicibacter arupensis</name>
    <dbReference type="NCBI Taxonomy" id="342002"/>
    <lineage>
        <taxon>Bacteria</taxon>
        <taxon>Bacillati</taxon>
        <taxon>Actinomycetota</taxon>
        <taxon>Actinomycetes</taxon>
        <taxon>Mycobacteriales</taxon>
        <taxon>Mycobacteriaceae</taxon>
        <taxon>Mycolicibacter</taxon>
    </lineage>
</organism>
<dbReference type="InterPro" id="IPR036291">
    <property type="entry name" value="NAD(P)-bd_dom_sf"/>
</dbReference>
<proteinExistence type="inferred from homology"/>
<evidence type="ECO:0000256" key="2">
    <source>
        <dbReference type="ARBA" id="ARBA00006484"/>
    </source>
</evidence>
<dbReference type="OrthoDB" id="5242555at2"/>
<dbReference type="PANTHER" id="PTHR42879">
    <property type="entry name" value="3-OXOACYL-(ACYL-CARRIER-PROTEIN) REDUCTASE"/>
    <property type="match status" value="1"/>
</dbReference>
<accession>A0A0F5N4X0</accession>
<evidence type="ECO:0000313" key="6">
    <source>
        <dbReference type="EMBL" id="KKC01318.1"/>
    </source>
</evidence>
<dbReference type="Proteomes" id="UP000192327">
    <property type="component" value="Unassembled WGS sequence"/>
</dbReference>
<comment type="caution">
    <text evidence="6">The sequence shown here is derived from an EMBL/GenBank/DDBJ whole genome shotgun (WGS) entry which is preliminary data.</text>
</comment>
<dbReference type="Proteomes" id="UP000321797">
    <property type="component" value="Unassembled WGS sequence"/>
</dbReference>
<reference evidence="9" key="1">
    <citation type="submission" date="2015-04" db="EMBL/GenBank/DDBJ databases">
        <title>Genome sequence of Mycobacterium arupense GUC1.</title>
        <authorList>
            <person name="Greninger A.L."/>
            <person name="Cunningham G."/>
            <person name="Chiu C.Y."/>
            <person name="Miller S."/>
        </authorList>
    </citation>
    <scope>NUCLEOTIDE SEQUENCE [LARGE SCALE GENOMIC DNA]</scope>
    <source>
        <strain evidence="9">GUC1</strain>
    </source>
</reference>
<comment type="similarity">
    <text evidence="2">Belongs to the short-chain dehydrogenases/reductases (SDR) family.</text>
</comment>
<evidence type="ECO:0000313" key="10">
    <source>
        <dbReference type="Proteomes" id="UP000192327"/>
    </source>
</evidence>
<evidence type="ECO:0000256" key="4">
    <source>
        <dbReference type="ARBA" id="ARBA00040781"/>
    </source>
</evidence>
<dbReference type="PANTHER" id="PTHR42879:SF6">
    <property type="entry name" value="NADPH-DEPENDENT REDUCTASE BACG"/>
    <property type="match status" value="1"/>
</dbReference>
<protein>
    <recommendedName>
        <fullName evidence="4">3-oxoacyl-[acyl-carrier-protein] reductase MabA</fullName>
    </recommendedName>
</protein>
<dbReference type="EMBL" id="SSGD01000022">
    <property type="protein sequence ID" value="TXI58783.1"/>
    <property type="molecule type" value="Genomic_DNA"/>
</dbReference>
<comment type="catalytic activity">
    <reaction evidence="5">
        <text>a (3R)-hydroxyacyl-[ACP] + NADP(+) = a 3-oxoacyl-[ACP] + NADPH + H(+)</text>
        <dbReference type="Rhea" id="RHEA:17397"/>
        <dbReference type="Rhea" id="RHEA-COMP:9916"/>
        <dbReference type="Rhea" id="RHEA-COMP:9945"/>
        <dbReference type="ChEBI" id="CHEBI:15378"/>
        <dbReference type="ChEBI" id="CHEBI:57783"/>
        <dbReference type="ChEBI" id="CHEBI:58349"/>
        <dbReference type="ChEBI" id="CHEBI:78776"/>
        <dbReference type="ChEBI" id="CHEBI:78827"/>
        <dbReference type="EC" id="1.1.1.100"/>
    </reaction>
    <physiologicalReaction direction="right-to-left" evidence="5">
        <dbReference type="Rhea" id="RHEA:17399"/>
    </physiologicalReaction>
</comment>
<name>A0A0F5N4X0_9MYCO</name>
<dbReference type="STRING" id="342002.BST15_07160"/>
<keyword evidence="10" id="KW-1185">Reference proteome</keyword>